<gene>
    <name evidence="4" type="primary">icaB_1</name>
    <name evidence="4" type="ORF">ERS672216_01737</name>
</gene>
<dbReference type="CDD" id="cd10918">
    <property type="entry name" value="CE4_NodB_like_5s_6s"/>
    <property type="match status" value="1"/>
</dbReference>
<dbReference type="Proteomes" id="UP000069632">
    <property type="component" value="Unassembled WGS sequence"/>
</dbReference>
<accession>A0A128EIP9</accession>
<reference evidence="4 5" key="1">
    <citation type="submission" date="2016-02" db="EMBL/GenBank/DDBJ databases">
        <authorList>
            <consortium name="Pathogen Informatics"/>
        </authorList>
    </citation>
    <scope>NUCLEOTIDE SEQUENCE [LARGE SCALE GENOMIC DNA]</scope>
    <source>
        <strain evidence="4 5">RC20</strain>
    </source>
</reference>
<dbReference type="PANTHER" id="PTHR34216">
    <property type="match status" value="1"/>
</dbReference>
<proteinExistence type="predicted"/>
<protein>
    <submittedName>
        <fullName evidence="4">Polysaccharide deacetylase family protein</fullName>
        <ecNumber evidence="4">3.5.1.-</ecNumber>
    </submittedName>
</protein>
<dbReference type="Pfam" id="PF01522">
    <property type="entry name" value="Polysacc_deac_1"/>
    <property type="match status" value="1"/>
</dbReference>
<dbReference type="InterPro" id="IPR051398">
    <property type="entry name" value="Polysacch_Deacetylase"/>
</dbReference>
<sequence>MMIVYIIIFCLLVAFSLRYNWWRMPQSYAKARVLMYHSISEHKGEKHDKWRVKPLDFEKQMLWLSQNGFTSYKISELASLEQIPPKSVAITFDDGYEDNFTNSFKVLQKYNLKATIYLVPNQTTNHWESSNTSHISPMLTHLQIKQMQSSGLIEFGSHTLSHENLSTLDDEILKAELLYSKIEISELTNSACTAFAYPYGKFDERIINATKEAGYTNAVVVKRGFYEAKDDKFSIKRIGVLGTESFFDFWLKFTRIRNKL</sequence>
<dbReference type="GO" id="GO:0005975">
    <property type="term" value="P:carbohydrate metabolic process"/>
    <property type="evidence" value="ECO:0007669"/>
    <property type="project" value="InterPro"/>
</dbReference>
<evidence type="ECO:0000313" key="4">
    <source>
        <dbReference type="EMBL" id="CZE49079.1"/>
    </source>
</evidence>
<dbReference type="EC" id="3.5.1.-" evidence="4"/>
<keyword evidence="2" id="KW-0732">Signal</keyword>
<evidence type="ECO:0000259" key="3">
    <source>
        <dbReference type="PROSITE" id="PS51677"/>
    </source>
</evidence>
<dbReference type="GO" id="GO:0016810">
    <property type="term" value="F:hydrolase activity, acting on carbon-nitrogen (but not peptide) bonds"/>
    <property type="evidence" value="ECO:0007669"/>
    <property type="project" value="InterPro"/>
</dbReference>
<dbReference type="AlphaFoldDB" id="A0A128EIP9"/>
<evidence type="ECO:0000256" key="2">
    <source>
        <dbReference type="ARBA" id="ARBA00022729"/>
    </source>
</evidence>
<dbReference type="InterPro" id="IPR002509">
    <property type="entry name" value="NODB_dom"/>
</dbReference>
<comment type="subcellular location">
    <subcellularLocation>
        <location evidence="1">Secreted</location>
    </subcellularLocation>
</comment>
<dbReference type="Gene3D" id="3.20.20.370">
    <property type="entry name" value="Glycoside hydrolase/deacetylase"/>
    <property type="match status" value="1"/>
</dbReference>
<dbReference type="OrthoDB" id="9776235at2"/>
<evidence type="ECO:0000313" key="5">
    <source>
        <dbReference type="Proteomes" id="UP000069632"/>
    </source>
</evidence>
<evidence type="ECO:0000256" key="1">
    <source>
        <dbReference type="ARBA" id="ARBA00004613"/>
    </source>
</evidence>
<name>A0A128EIP9_9BACT</name>
<organism evidence="4 5">
    <name type="scientific">Campylobacter geochelonis</name>
    <dbReference type="NCBI Taxonomy" id="1780362"/>
    <lineage>
        <taxon>Bacteria</taxon>
        <taxon>Pseudomonadati</taxon>
        <taxon>Campylobacterota</taxon>
        <taxon>Epsilonproteobacteria</taxon>
        <taxon>Campylobacterales</taxon>
        <taxon>Campylobacteraceae</taxon>
        <taxon>Campylobacter</taxon>
    </lineage>
</organism>
<dbReference type="EMBL" id="FIZP01000014">
    <property type="protein sequence ID" value="CZE49079.1"/>
    <property type="molecule type" value="Genomic_DNA"/>
</dbReference>
<keyword evidence="5" id="KW-1185">Reference proteome</keyword>
<keyword evidence="4" id="KW-0378">Hydrolase</keyword>
<dbReference type="PROSITE" id="PS51677">
    <property type="entry name" value="NODB"/>
    <property type="match status" value="1"/>
</dbReference>
<feature type="domain" description="NodB homology" evidence="3">
    <location>
        <begin position="86"/>
        <end position="260"/>
    </location>
</feature>
<dbReference type="GO" id="GO:0005576">
    <property type="term" value="C:extracellular region"/>
    <property type="evidence" value="ECO:0007669"/>
    <property type="project" value="UniProtKB-SubCell"/>
</dbReference>
<dbReference type="InterPro" id="IPR011330">
    <property type="entry name" value="Glyco_hydro/deAcase_b/a-brl"/>
</dbReference>
<dbReference type="RefSeq" id="WP_075495045.1">
    <property type="nucleotide sequence ID" value="NZ_CP053844.1"/>
</dbReference>
<dbReference type="PANTHER" id="PTHR34216:SF3">
    <property type="entry name" value="POLY-BETA-1,6-N-ACETYL-D-GLUCOSAMINE N-DEACETYLASE"/>
    <property type="match status" value="1"/>
</dbReference>
<dbReference type="SUPFAM" id="SSF88713">
    <property type="entry name" value="Glycoside hydrolase/deacetylase"/>
    <property type="match status" value="1"/>
</dbReference>